<dbReference type="CDD" id="cd19717">
    <property type="entry name" value="bHLH_TS_NGN2_ATOH4"/>
    <property type="match status" value="1"/>
</dbReference>
<evidence type="ECO:0000256" key="7">
    <source>
        <dbReference type="ARBA" id="ARBA00023163"/>
    </source>
</evidence>
<reference evidence="12" key="2">
    <citation type="submission" date="2025-08" db="UniProtKB">
        <authorList>
            <consortium name="Ensembl"/>
        </authorList>
    </citation>
    <scope>IDENTIFICATION</scope>
</reference>
<protein>
    <submittedName>
        <fullName evidence="12">Neurogenin 2</fullName>
    </submittedName>
</protein>
<dbReference type="SUPFAM" id="SSF47459">
    <property type="entry name" value="HLH, helix-loop-helix DNA-binding domain"/>
    <property type="match status" value="1"/>
</dbReference>
<evidence type="ECO:0000313" key="12">
    <source>
        <dbReference type="Ensembl" id="ENSMFAP00000012808.2"/>
    </source>
</evidence>
<dbReference type="GO" id="GO:0000981">
    <property type="term" value="F:DNA-binding transcription factor activity, RNA polymerase II-specific"/>
    <property type="evidence" value="ECO:0007669"/>
    <property type="project" value="TreeGrafter"/>
</dbReference>
<dbReference type="STRING" id="9541.ENSMFAP00000012808"/>
<keyword evidence="1" id="KW-0217">Developmental protein</keyword>
<dbReference type="FunFam" id="4.10.280.10:FF:000006">
    <property type="entry name" value="Neurogenic differentiation factor"/>
    <property type="match status" value="1"/>
</dbReference>
<dbReference type="GO" id="GO:0045944">
    <property type="term" value="P:positive regulation of transcription by RNA polymerase II"/>
    <property type="evidence" value="ECO:0007669"/>
    <property type="project" value="TreeGrafter"/>
</dbReference>
<dbReference type="Proteomes" id="UP000233100">
    <property type="component" value="Chromosome 5"/>
</dbReference>
<dbReference type="AlphaFoldDB" id="A0A2K5UK99"/>
<evidence type="ECO:0000256" key="1">
    <source>
        <dbReference type="ARBA" id="ARBA00022473"/>
    </source>
</evidence>
<feature type="domain" description="BHLH" evidence="11">
    <location>
        <begin position="112"/>
        <end position="164"/>
    </location>
</feature>
<evidence type="ECO:0000313" key="13">
    <source>
        <dbReference type="Proteomes" id="UP000233100"/>
    </source>
</evidence>
<dbReference type="Gene3D" id="4.10.280.10">
    <property type="entry name" value="Helix-loop-helix DNA-binding domain"/>
    <property type="match status" value="1"/>
</dbReference>
<dbReference type="GO" id="GO:0046983">
    <property type="term" value="F:protein dimerization activity"/>
    <property type="evidence" value="ECO:0007669"/>
    <property type="project" value="InterPro"/>
</dbReference>
<evidence type="ECO:0000256" key="8">
    <source>
        <dbReference type="ARBA" id="ARBA00023242"/>
    </source>
</evidence>
<organism evidence="12 13">
    <name type="scientific">Macaca fascicularis</name>
    <name type="common">Crab-eating macaque</name>
    <name type="synonym">Cynomolgus monkey</name>
    <dbReference type="NCBI Taxonomy" id="9541"/>
    <lineage>
        <taxon>Eukaryota</taxon>
        <taxon>Metazoa</taxon>
        <taxon>Chordata</taxon>
        <taxon>Craniata</taxon>
        <taxon>Vertebrata</taxon>
        <taxon>Euteleostomi</taxon>
        <taxon>Mammalia</taxon>
        <taxon>Eutheria</taxon>
        <taxon>Euarchontoglires</taxon>
        <taxon>Primates</taxon>
        <taxon>Haplorrhini</taxon>
        <taxon>Catarrhini</taxon>
        <taxon>Cercopithecidae</taxon>
        <taxon>Cercopithecinae</taxon>
        <taxon>Macaca</taxon>
    </lineage>
</organism>
<feature type="region of interest" description="Disordered" evidence="9">
    <location>
        <begin position="30"/>
        <end position="70"/>
    </location>
</feature>
<keyword evidence="5" id="KW-0238">DNA-binding</keyword>
<feature type="transmembrane region" description="Helical" evidence="10">
    <location>
        <begin position="314"/>
        <end position="335"/>
    </location>
</feature>
<dbReference type="GO" id="GO:0061564">
    <property type="term" value="P:axon development"/>
    <property type="evidence" value="ECO:0007669"/>
    <property type="project" value="TreeGrafter"/>
</dbReference>
<evidence type="ECO:0000256" key="3">
    <source>
        <dbReference type="ARBA" id="ARBA00022902"/>
    </source>
</evidence>
<keyword evidence="6" id="KW-0010">Activator</keyword>
<keyword evidence="10" id="KW-0472">Membrane</keyword>
<evidence type="ECO:0000256" key="6">
    <source>
        <dbReference type="ARBA" id="ARBA00023159"/>
    </source>
</evidence>
<keyword evidence="10" id="KW-1133">Transmembrane helix</keyword>
<name>A0A2K5UK99_MACFA</name>
<evidence type="ECO:0000256" key="9">
    <source>
        <dbReference type="SAM" id="MobiDB-lite"/>
    </source>
</evidence>
<keyword evidence="4" id="KW-0805">Transcription regulation</keyword>
<dbReference type="InterPro" id="IPR032655">
    <property type="entry name" value="Ngn-2_bHLH"/>
</dbReference>
<reference evidence="12 13" key="1">
    <citation type="submission" date="2013-03" db="EMBL/GenBank/DDBJ databases">
        <authorList>
            <person name="Warren W."/>
            <person name="Wilson R.K."/>
        </authorList>
    </citation>
    <scope>NUCLEOTIDE SEQUENCE</scope>
</reference>
<keyword evidence="13" id="KW-1185">Reference proteome</keyword>
<evidence type="ECO:0000256" key="5">
    <source>
        <dbReference type="ARBA" id="ARBA00023125"/>
    </source>
</evidence>
<evidence type="ECO:0000259" key="11">
    <source>
        <dbReference type="PROSITE" id="PS50888"/>
    </source>
</evidence>
<dbReference type="GO" id="GO:0030900">
    <property type="term" value="P:forebrain development"/>
    <property type="evidence" value="ECO:0007669"/>
    <property type="project" value="TreeGrafter"/>
</dbReference>
<dbReference type="InterPro" id="IPR011598">
    <property type="entry name" value="bHLH_dom"/>
</dbReference>
<keyword evidence="3" id="KW-0524">Neurogenesis</keyword>
<reference evidence="12" key="3">
    <citation type="submission" date="2025-09" db="UniProtKB">
        <authorList>
            <consortium name="Ensembl"/>
        </authorList>
    </citation>
    <scope>IDENTIFICATION</scope>
</reference>
<dbReference type="GO" id="GO:0007423">
    <property type="term" value="P:sensory organ development"/>
    <property type="evidence" value="ECO:0007669"/>
    <property type="project" value="TreeGrafter"/>
</dbReference>
<keyword evidence="8" id="KW-0539">Nucleus</keyword>
<evidence type="ECO:0000256" key="4">
    <source>
        <dbReference type="ARBA" id="ARBA00023015"/>
    </source>
</evidence>
<dbReference type="PANTHER" id="PTHR19290:SF171">
    <property type="entry name" value="NEUROGENIN-2"/>
    <property type="match status" value="1"/>
</dbReference>
<gene>
    <name evidence="12" type="primary">NEUROG2</name>
</gene>
<keyword evidence="2" id="KW-0221">Differentiation</keyword>
<evidence type="ECO:0000256" key="2">
    <source>
        <dbReference type="ARBA" id="ARBA00022782"/>
    </source>
</evidence>
<proteinExistence type="predicted"/>
<keyword evidence="10" id="KW-0812">Transmembrane</keyword>
<sequence length="341" mass="37511">MFVKSETLELKEEEDVLVLLGSASPALAALTPLSSSADEEEEEEPGASGGARRQRGAEAGQGARGGAAAGAEGCRPARLLGLVHDCKRRPSRARAISRGAKTAETVQRIKKTRRLKANNRERNRMHNLNAALDALREVLPTFPEDAKLTKIETLRFAHNYIWALTETLRLADHCGAAAEACRGALLRGSVAEPGRRQRHPEQQRRQPLARLHVELHQQPRAVLLRVLQLHLPLQLHFIARQPGRVRHGLLAAPTSRQAPLCTSPPHSQGLYLELPFLLPTSGLSGFPFLSPVKPSSLTLPPPFYALETFSLHRAGVAVLIPRLFLAFLGFVYPSFRRALIY</sequence>
<dbReference type="PANTHER" id="PTHR19290">
    <property type="entry name" value="BASIC HELIX-LOOP-HELIX PROTEIN NEUROGENIN-RELATED"/>
    <property type="match status" value="1"/>
</dbReference>
<dbReference type="PROSITE" id="PS50888">
    <property type="entry name" value="BHLH"/>
    <property type="match status" value="1"/>
</dbReference>
<dbReference type="InterPro" id="IPR050359">
    <property type="entry name" value="bHLH_transcription_factors"/>
</dbReference>
<keyword evidence="7" id="KW-0804">Transcription</keyword>
<dbReference type="Ensembl" id="ENSMFAT00000060401.2">
    <property type="protein sequence ID" value="ENSMFAP00000012808.2"/>
    <property type="gene ID" value="ENSMFAG00000026432.2"/>
</dbReference>
<dbReference type="InterPro" id="IPR036638">
    <property type="entry name" value="HLH_DNA-bd_sf"/>
</dbReference>
<accession>A0A2K5UK99</accession>
<dbReference type="GeneTree" id="ENSGT00940000162895"/>
<dbReference type="SMART" id="SM00353">
    <property type="entry name" value="HLH"/>
    <property type="match status" value="1"/>
</dbReference>
<dbReference type="GO" id="GO:0070888">
    <property type="term" value="F:E-box binding"/>
    <property type="evidence" value="ECO:0007669"/>
    <property type="project" value="TreeGrafter"/>
</dbReference>
<evidence type="ECO:0000256" key="10">
    <source>
        <dbReference type="SAM" id="Phobius"/>
    </source>
</evidence>
<dbReference type="GO" id="GO:0005634">
    <property type="term" value="C:nucleus"/>
    <property type="evidence" value="ECO:0007669"/>
    <property type="project" value="TreeGrafter"/>
</dbReference>
<dbReference type="VEuPathDB" id="HostDB:ENSMFAG00000026432"/>
<dbReference type="Pfam" id="PF00010">
    <property type="entry name" value="HLH"/>
    <property type="match status" value="1"/>
</dbReference>